<feature type="compositionally biased region" description="Low complexity" evidence="5">
    <location>
        <begin position="326"/>
        <end position="336"/>
    </location>
</feature>
<feature type="compositionally biased region" description="Basic and acidic residues" evidence="5">
    <location>
        <begin position="140"/>
        <end position="155"/>
    </location>
</feature>
<organism evidence="7">
    <name type="scientific">Psilocybe cubensis</name>
    <name type="common">Psychedelic mushroom</name>
    <name type="synonym">Stropharia cubensis</name>
    <dbReference type="NCBI Taxonomy" id="181762"/>
    <lineage>
        <taxon>Eukaryota</taxon>
        <taxon>Fungi</taxon>
        <taxon>Dikarya</taxon>
        <taxon>Basidiomycota</taxon>
        <taxon>Agaricomycotina</taxon>
        <taxon>Agaricomycetes</taxon>
        <taxon>Agaricomycetidae</taxon>
        <taxon>Agaricales</taxon>
        <taxon>Agaricineae</taxon>
        <taxon>Strophariaceae</taxon>
        <taxon>Psilocybe</taxon>
    </lineage>
</organism>
<evidence type="ECO:0000259" key="6">
    <source>
        <dbReference type="PROSITE" id="PS50600"/>
    </source>
</evidence>
<feature type="region of interest" description="Disordered" evidence="5">
    <location>
        <begin position="311"/>
        <end position="338"/>
    </location>
</feature>
<sequence length="637" mass="71494">MSSRKRPATEPLSPPHSPKHPRLSLEIPDRDPPKSKKIIGRWWAMAKDMTELVMDTISAIASLGLSSPTPSSSSPEPDTPSLVDEARLSSSPVSSSLDTPPQSPSPRTRSDANLSSTPKQRPGISIQSPPTNDTHQSDWASRDPPSEDESFRIFDDANFSTPKAQRVRSTSSDHITLETSSPNNASNSSGLNSSGTPKSQESRDSSTRTTQTSKSPTLIAVPKSRNHVSRKPGRRGSHQPIKKRKHIYDDVHKAHVKRYKLELREELSQRFYQAKISHGYRSSYPEFKGWLSYKKTLEDLNSAPSVSGLLGPPAQSSGTSQDGIVGDDLTTGTTLTNEIPQTPEYLQRALDIFDATMNGPKPPRPNIPSIDELAARKKAKQEAIDKLLRPPPLPTSLSPEEEQQVSALLRQRGVISKFAREQVSDQDISRLRPGQWLNDEIINFYGAMILARSEGSKENPTSVSKDKGKAKMKAPLNVHYFSSFFWTKMTQEGYDKGRLAKWTKKLDIFSKDAILIPVNHGNAHWTAASINFRQKRFESYDSMNMAKSKVFQVLRSYVNSEHMNKRNKPFNFDGWEDWAPASTPQQENGYDCGVFTCQFLESLSRGEDFFNFSQADMHYLRRRMIWEIGNSKLYNSR</sequence>
<keyword evidence="2" id="KW-0645">Protease</keyword>
<comment type="similarity">
    <text evidence="1">Belongs to the peptidase C48 family.</text>
</comment>
<feature type="compositionally biased region" description="Polar residues" evidence="5">
    <location>
        <begin position="111"/>
        <end position="139"/>
    </location>
</feature>
<dbReference type="GO" id="GO:0080090">
    <property type="term" value="P:regulation of primary metabolic process"/>
    <property type="evidence" value="ECO:0007669"/>
    <property type="project" value="UniProtKB-ARBA"/>
</dbReference>
<feature type="compositionally biased region" description="Low complexity" evidence="5">
    <location>
        <begin position="207"/>
        <end position="217"/>
    </location>
</feature>
<dbReference type="FunFam" id="3.40.395.10:FF:000001">
    <property type="entry name" value="Sentrin-specific protease 1"/>
    <property type="match status" value="1"/>
</dbReference>
<evidence type="ECO:0000256" key="2">
    <source>
        <dbReference type="ARBA" id="ARBA00022670"/>
    </source>
</evidence>
<dbReference type="OrthoDB" id="1939479at2759"/>
<evidence type="ECO:0000256" key="5">
    <source>
        <dbReference type="SAM" id="MobiDB-lite"/>
    </source>
</evidence>
<evidence type="ECO:0000256" key="3">
    <source>
        <dbReference type="ARBA" id="ARBA00022801"/>
    </source>
</evidence>
<keyword evidence="4" id="KW-0788">Thiol protease</keyword>
<evidence type="ECO:0000313" key="7">
    <source>
        <dbReference type="EMBL" id="KAG5174549.1"/>
    </source>
</evidence>
<dbReference type="AlphaFoldDB" id="A0A8H7YAW3"/>
<accession>A0A8H7YAW3</accession>
<dbReference type="GO" id="GO:0016929">
    <property type="term" value="F:deSUMOylase activity"/>
    <property type="evidence" value="ECO:0007669"/>
    <property type="project" value="TreeGrafter"/>
</dbReference>
<dbReference type="InterPro" id="IPR003653">
    <property type="entry name" value="Peptidase_C48_C"/>
</dbReference>
<dbReference type="Gene3D" id="3.40.395.10">
    <property type="entry name" value="Adenoviral Proteinase, Chain A"/>
    <property type="match status" value="1"/>
</dbReference>
<feature type="region of interest" description="Disordered" evidence="5">
    <location>
        <begin position="1"/>
        <end position="36"/>
    </location>
</feature>
<dbReference type="EMBL" id="JAFIQS010000001">
    <property type="protein sequence ID" value="KAG5174549.1"/>
    <property type="molecule type" value="Genomic_DNA"/>
</dbReference>
<feature type="compositionally biased region" description="Low complexity" evidence="5">
    <location>
        <begin position="89"/>
        <end position="100"/>
    </location>
</feature>
<evidence type="ECO:0000256" key="1">
    <source>
        <dbReference type="ARBA" id="ARBA00005234"/>
    </source>
</evidence>
<dbReference type="GO" id="GO:0006508">
    <property type="term" value="P:proteolysis"/>
    <property type="evidence" value="ECO:0007669"/>
    <property type="project" value="UniProtKB-KW"/>
</dbReference>
<proteinExistence type="inferred from homology"/>
<dbReference type="Pfam" id="PF02902">
    <property type="entry name" value="Peptidase_C48"/>
    <property type="match status" value="1"/>
</dbReference>
<evidence type="ECO:0000256" key="4">
    <source>
        <dbReference type="ARBA" id="ARBA00022807"/>
    </source>
</evidence>
<feature type="compositionally biased region" description="Polar residues" evidence="5">
    <location>
        <begin position="158"/>
        <end position="179"/>
    </location>
</feature>
<feature type="compositionally biased region" description="Low complexity" evidence="5">
    <location>
        <begin position="66"/>
        <end position="81"/>
    </location>
</feature>
<dbReference type="PANTHER" id="PTHR12606">
    <property type="entry name" value="SENTRIN/SUMO-SPECIFIC PROTEASE"/>
    <property type="match status" value="1"/>
</dbReference>
<dbReference type="PROSITE" id="PS50600">
    <property type="entry name" value="ULP_PROTEASE"/>
    <property type="match status" value="1"/>
</dbReference>
<comment type="caution">
    <text evidence="7">The sequence shown here is derived from an EMBL/GenBank/DDBJ whole genome shotgun (WGS) entry which is preliminary data.</text>
</comment>
<name>A0A8H7YAW3_PSICU</name>
<dbReference type="PANTHER" id="PTHR12606:SF141">
    <property type="entry name" value="GH15225P-RELATED"/>
    <property type="match status" value="1"/>
</dbReference>
<reference evidence="7" key="1">
    <citation type="submission" date="2021-02" db="EMBL/GenBank/DDBJ databases">
        <title>Psilocybe cubensis genome.</title>
        <authorList>
            <person name="Mckernan K.J."/>
            <person name="Crawford S."/>
            <person name="Trippe A."/>
            <person name="Kane L.T."/>
            <person name="Mclaughlin S."/>
        </authorList>
    </citation>
    <scope>NUCLEOTIDE SEQUENCE [LARGE SCALE GENOMIC DNA]</scope>
    <source>
        <strain evidence="7">MGC-MH-2018</strain>
    </source>
</reference>
<gene>
    <name evidence="7" type="ORF">JR316_001211</name>
</gene>
<dbReference type="GO" id="GO:0060255">
    <property type="term" value="P:regulation of macromolecule metabolic process"/>
    <property type="evidence" value="ECO:0007669"/>
    <property type="project" value="UniProtKB-ARBA"/>
</dbReference>
<feature type="compositionally biased region" description="Low complexity" evidence="5">
    <location>
        <begin position="180"/>
        <end position="194"/>
    </location>
</feature>
<feature type="domain" description="Ubiquitin-like protease family profile" evidence="6">
    <location>
        <begin position="421"/>
        <end position="603"/>
    </location>
</feature>
<dbReference type="InterPro" id="IPR038765">
    <property type="entry name" value="Papain-like_cys_pep_sf"/>
</dbReference>
<dbReference type="GO" id="GO:0005634">
    <property type="term" value="C:nucleus"/>
    <property type="evidence" value="ECO:0007669"/>
    <property type="project" value="TreeGrafter"/>
</dbReference>
<keyword evidence="3" id="KW-0378">Hydrolase</keyword>
<protein>
    <recommendedName>
        <fullName evidence="6">Ubiquitin-like protease family profile domain-containing protein</fullName>
    </recommendedName>
</protein>
<feature type="compositionally biased region" description="Basic residues" evidence="5">
    <location>
        <begin position="224"/>
        <end position="246"/>
    </location>
</feature>
<dbReference type="SUPFAM" id="SSF54001">
    <property type="entry name" value="Cysteine proteinases"/>
    <property type="match status" value="1"/>
</dbReference>
<dbReference type="GO" id="GO:0016926">
    <property type="term" value="P:protein desumoylation"/>
    <property type="evidence" value="ECO:0007669"/>
    <property type="project" value="TreeGrafter"/>
</dbReference>
<feature type="region of interest" description="Disordered" evidence="5">
    <location>
        <begin position="63"/>
        <end position="246"/>
    </location>
</feature>